<dbReference type="InterPro" id="IPR002110">
    <property type="entry name" value="Ankyrin_rpt"/>
</dbReference>
<accession>A0A8H7IX49</accession>
<reference evidence="5" key="1">
    <citation type="submission" date="2018-12" db="EMBL/GenBank/DDBJ databases">
        <authorList>
            <person name="Syme R.A."/>
            <person name="Farfan-Caceres L."/>
            <person name="Lichtenzveig J."/>
        </authorList>
    </citation>
    <scope>NUCLEOTIDE SEQUENCE</scope>
    <source>
        <strain evidence="5">Al4</strain>
    </source>
</reference>
<dbReference type="PANTHER" id="PTHR24198:SF165">
    <property type="entry name" value="ANKYRIN REPEAT-CONTAINING PROTEIN-RELATED"/>
    <property type="match status" value="1"/>
</dbReference>
<dbReference type="Proteomes" id="UP000651452">
    <property type="component" value="Unassembled WGS sequence"/>
</dbReference>
<organism evidence="5 6">
    <name type="scientific">Ascochyta lentis</name>
    <dbReference type="NCBI Taxonomy" id="205686"/>
    <lineage>
        <taxon>Eukaryota</taxon>
        <taxon>Fungi</taxon>
        <taxon>Dikarya</taxon>
        <taxon>Ascomycota</taxon>
        <taxon>Pezizomycotina</taxon>
        <taxon>Dothideomycetes</taxon>
        <taxon>Pleosporomycetidae</taxon>
        <taxon>Pleosporales</taxon>
        <taxon>Pleosporineae</taxon>
        <taxon>Didymellaceae</taxon>
        <taxon>Ascochyta</taxon>
    </lineage>
</organism>
<dbReference type="InterPro" id="IPR036770">
    <property type="entry name" value="Ankyrin_rpt-contain_sf"/>
</dbReference>
<dbReference type="SMART" id="SM00248">
    <property type="entry name" value="ANK"/>
    <property type="match status" value="13"/>
</dbReference>
<evidence type="ECO:0000313" key="5">
    <source>
        <dbReference type="EMBL" id="KAF9692492.1"/>
    </source>
</evidence>
<proteinExistence type="predicted"/>
<evidence type="ECO:0000256" key="4">
    <source>
        <dbReference type="SAM" id="MobiDB-lite"/>
    </source>
</evidence>
<dbReference type="AlphaFoldDB" id="A0A8H7IX49"/>
<name>A0A8H7IX49_9PLEO</name>
<feature type="region of interest" description="Disordered" evidence="4">
    <location>
        <begin position="328"/>
        <end position="366"/>
    </location>
</feature>
<dbReference type="Pfam" id="PF12796">
    <property type="entry name" value="Ank_2"/>
    <property type="match status" value="4"/>
</dbReference>
<protein>
    <recommendedName>
        <fullName evidence="7">Ankyrin repeat protein</fullName>
    </recommendedName>
</protein>
<sequence>MAPPKKETSVQLCQRVTTQGNTISIRMLEYLGTSKHAIPGFEALAHEFIELCRLLWSIEAGLKESAKSPRNAIPVEVTQDLDRRFRQVNDEFTVLQQMVVKFVDNDAGKGGGFGRRFRMMFADTDVDKMRTTLSRSRDSLKVSSAMFRWTIGDARADATMGIGYAGLIAALERISPSKASSLPPIGPPPETRLHSPPAKEMSHHSESLHPPSRLADRPSLNDLRPTAGSTQSYNPDARHYAGERSLRHDDDLGLSAGIVDLHKNWRAPSVRSSDTTGSVRDTMYTNNTNPARYHSEPVYEDLSSDDSHRSRMLMEEKMNDLSVHERYMHESTHSSAKYDSSRLDSPMSPPWAPRHHTASKASGGRSAIVNAVEQRKHRILEQLLDGGARAEPQVEAGMLRIAAQNRDIESLALLLQYGMDANGFDREGVTPLFAATQASCFESAKMLLKQGADANLSAGPSSESPLSLAASENQIDFVQLYLSNGGDVNMIMDNGSTTLVQAMNKIVSPKLVELLLTSGGDANAKTGEGTTALFQAIQVNRVDLMTVLLDNGANPNLPGPKHPLWPSTYKPKCLQLLLARGADTKKTPGVMELASSLKKLESVKVLIEAGVSPNLRKDGVYTPLCSAIRDDTRDIVTYLLENGADPNFNAAEYPAFKCITHKRIHFLPQLVAAGVDLNTPKGIMETAVQFNDKDAMMFLFDHNVNPNDRTPEGNTALTTAIREGRSDLVDLLLSRGADPAIRGQDWPLCMAVKQPAILKRLLASTPNPRAFRGVVEMAVVANQLESIKLLLAAGVSVEDKNCGVFSPLTTAIREDRNDIVRYLLDVANADVNAPGEHLPIVKALRRYHGDAEILTMLLSRGADINKMHRGWNAILQAVENGDAKILKLLIDMGGSVDLQAIDESGKPVIDIVAERGWEEGLALLFPNAATPAPKARQ</sequence>
<keyword evidence="2 3" id="KW-0040">ANK repeat</keyword>
<dbReference type="Gene3D" id="1.25.40.20">
    <property type="entry name" value="Ankyrin repeat-containing domain"/>
    <property type="match status" value="4"/>
</dbReference>
<dbReference type="PANTHER" id="PTHR24198">
    <property type="entry name" value="ANKYRIN REPEAT AND PROTEIN KINASE DOMAIN-CONTAINING PROTEIN"/>
    <property type="match status" value="1"/>
</dbReference>
<dbReference type="EMBL" id="RZGK01000018">
    <property type="protein sequence ID" value="KAF9692492.1"/>
    <property type="molecule type" value="Genomic_DNA"/>
</dbReference>
<feature type="repeat" description="ANK" evidence="3">
    <location>
        <begin position="528"/>
        <end position="560"/>
    </location>
</feature>
<feature type="repeat" description="ANK" evidence="3">
    <location>
        <begin position="869"/>
        <end position="901"/>
    </location>
</feature>
<dbReference type="PROSITE" id="PS50297">
    <property type="entry name" value="ANK_REP_REGION"/>
    <property type="match status" value="4"/>
</dbReference>
<reference evidence="5" key="2">
    <citation type="submission" date="2020-09" db="EMBL/GenBank/DDBJ databases">
        <title>Reference genome assembly for Australian Ascochyta lentis isolate Al4.</title>
        <authorList>
            <person name="Lee R.C."/>
            <person name="Farfan-Caceres L.M."/>
            <person name="Debler J.W."/>
            <person name="Williams A.H."/>
            <person name="Henares B.M."/>
        </authorList>
    </citation>
    <scope>NUCLEOTIDE SEQUENCE</scope>
    <source>
        <strain evidence="5">Al4</strain>
    </source>
</reference>
<dbReference type="Pfam" id="PF13637">
    <property type="entry name" value="Ank_4"/>
    <property type="match status" value="1"/>
</dbReference>
<feature type="repeat" description="ANK" evidence="3">
    <location>
        <begin position="461"/>
        <end position="493"/>
    </location>
</feature>
<feature type="repeat" description="ANK" evidence="3">
    <location>
        <begin position="712"/>
        <end position="744"/>
    </location>
</feature>
<evidence type="ECO:0000256" key="1">
    <source>
        <dbReference type="ARBA" id="ARBA00022737"/>
    </source>
</evidence>
<dbReference type="SUPFAM" id="SSF48403">
    <property type="entry name" value="Ankyrin repeat"/>
    <property type="match status" value="2"/>
</dbReference>
<dbReference type="OrthoDB" id="426293at2759"/>
<dbReference type="PROSITE" id="PS50088">
    <property type="entry name" value="ANK_REPEAT"/>
    <property type="match status" value="6"/>
</dbReference>
<keyword evidence="6" id="KW-1185">Reference proteome</keyword>
<gene>
    <name evidence="5" type="ORF">EKO04_009358</name>
</gene>
<evidence type="ECO:0000313" key="6">
    <source>
        <dbReference type="Proteomes" id="UP000651452"/>
    </source>
</evidence>
<feature type="repeat" description="ANK" evidence="3">
    <location>
        <begin position="619"/>
        <end position="651"/>
    </location>
</feature>
<evidence type="ECO:0000256" key="3">
    <source>
        <dbReference type="PROSITE-ProRule" id="PRU00023"/>
    </source>
</evidence>
<comment type="caution">
    <text evidence="5">The sequence shown here is derived from an EMBL/GenBank/DDBJ whole genome shotgun (WGS) entry which is preliminary data.</text>
</comment>
<feature type="region of interest" description="Disordered" evidence="4">
    <location>
        <begin position="178"/>
        <end position="237"/>
    </location>
</feature>
<feature type="compositionally biased region" description="Polar residues" evidence="4">
    <location>
        <begin position="270"/>
        <end position="290"/>
    </location>
</feature>
<feature type="repeat" description="ANK" evidence="3">
    <location>
        <begin position="427"/>
        <end position="459"/>
    </location>
</feature>
<evidence type="ECO:0000256" key="2">
    <source>
        <dbReference type="ARBA" id="ARBA00023043"/>
    </source>
</evidence>
<evidence type="ECO:0008006" key="7">
    <source>
        <dbReference type="Google" id="ProtNLM"/>
    </source>
</evidence>
<feature type="region of interest" description="Disordered" evidence="4">
    <location>
        <begin position="268"/>
        <end position="304"/>
    </location>
</feature>
<keyword evidence="1" id="KW-0677">Repeat</keyword>